<dbReference type="EMBL" id="ADFV01101473">
    <property type="status" value="NOT_ANNOTATED_CDS"/>
    <property type="molecule type" value="Genomic_DNA"/>
</dbReference>
<sequence>MGCLGNSKTEDQRNEEKAQREANKKIEKQLQKDKQVYRATHRLLLLGAGESGKSTIVKQMRILHVNGFNGEGGEEDPQAARSNKKFFNKQNKHEDHIGKLSNLVPPVELANPENQFRVDYILSVMNVPDFDFPPEFYEHAKALWEDEGVRACYERSNEYQLIDCAQYFLDKIDVIKQADYVPSDQDLLRCRVLTSGIFETKFQVDKVNFHMFDVGGQRDERRKWIQCFNDVTAIIFVVASSSYNMVIREDNQTNRLQEALNLFKSIWNNRWLRTISVILFLNKQDLLAEKVLAGKSKIEDYFPEFARYTTPEDATPEPGEDPRVTRAKYFIRDEFLRISTASGDGRHYCYPHFTCAVDTENIRRVFNDCRDIIQRMHLRQYELL</sequence>
<dbReference type="GO" id="GO:0031683">
    <property type="term" value="F:G-protein beta/gamma-subunit complex binding"/>
    <property type="evidence" value="ECO:0007669"/>
    <property type="project" value="UniProtKB-UniRule"/>
</dbReference>
<dbReference type="PRINTS" id="PR00443">
    <property type="entry name" value="GPROTEINAS"/>
</dbReference>
<feature type="binding site" evidence="14">
    <location>
        <begin position="188"/>
        <end position="194"/>
    </location>
    <ligand>
        <name>GTP</name>
        <dbReference type="ChEBI" id="CHEBI:37565"/>
    </ligand>
</feature>
<dbReference type="InterPro" id="IPR001019">
    <property type="entry name" value="Gprotein_alpha_su"/>
</dbReference>
<dbReference type="GO" id="GO:0005834">
    <property type="term" value="C:heterotrimeric G-protein complex"/>
    <property type="evidence" value="ECO:0007669"/>
    <property type="project" value="UniProtKB-UniRule"/>
</dbReference>
<comment type="similarity">
    <text evidence="2 16">Belongs to the G-alpha family. G(s) subfamily.</text>
</comment>
<dbReference type="PROSITE" id="PS51882">
    <property type="entry name" value="G_ALPHA"/>
    <property type="match status" value="1"/>
</dbReference>
<dbReference type="AlphaFoldDB" id="A0A2I3G289"/>
<feature type="region of interest" description="Disordered" evidence="17">
    <location>
        <begin position="1"/>
        <end position="23"/>
    </location>
</feature>
<evidence type="ECO:0000256" key="15">
    <source>
        <dbReference type="PIRSR" id="PIRSR601019-2"/>
    </source>
</evidence>
<dbReference type="SMART" id="SM00275">
    <property type="entry name" value="G_alpha"/>
    <property type="match status" value="1"/>
</dbReference>
<reference evidence="18" key="3">
    <citation type="submission" date="2025-09" db="UniProtKB">
        <authorList>
            <consortium name="Ensembl"/>
        </authorList>
    </citation>
    <scope>IDENTIFICATION</scope>
</reference>
<keyword evidence="5 14" id="KW-0547">Nucleotide-binding</keyword>
<feature type="binding site" evidence="14">
    <location>
        <begin position="50"/>
        <end position="55"/>
    </location>
    <ligand>
        <name>GTP</name>
        <dbReference type="ChEBI" id="CHEBI:37565"/>
    </ligand>
</feature>
<protein>
    <recommendedName>
        <fullName evidence="16">Guanine nucleotide-binding protein G(s) subunit alpha</fullName>
    </recommendedName>
    <alternativeName>
        <fullName evidence="16">Adenylate cyclase-stimulating G alpha protein</fullName>
    </alternativeName>
</protein>
<name>A0A2I3G289_NOMLE</name>
<evidence type="ECO:0000256" key="13">
    <source>
        <dbReference type="ARBA" id="ARBA00063946"/>
    </source>
</evidence>
<evidence type="ECO:0000256" key="11">
    <source>
        <dbReference type="ARBA" id="ARBA00023288"/>
    </source>
</evidence>
<keyword evidence="9" id="KW-0564">Palmitate</keyword>
<dbReference type="GO" id="GO:0031698">
    <property type="term" value="F:beta-2 adrenergic receptor binding"/>
    <property type="evidence" value="ECO:0007669"/>
    <property type="project" value="TreeGrafter"/>
</dbReference>
<comment type="function">
    <text evidence="12">Guanine nucleotide-binding protein (G protein) involved as transducer in olfactory signal transduction controlled by G protein-coupled receptors (GPCRs). Contains the guanine nucleotide binding site and alternates between an active, GTP-bound state and an inactive, GDP-bound state. Signaling by an activated GPCR promotes GDP release and GTP binding. The alpha subunit has a low GTPase activity that converts bound GTP to GDP, thereby terminating the signal. Both GDP release and GTP hydrolysis are modulated by numerous regulatory proteins. GNAL/G(olf) alpha specifically mediates olfactory signal transduction within the olfactory neuroepithelium and the basal ganglia following GPCRs activation. Acts by promoting the specific activation of adenylyl cyclase ADCY3, resulting in increased levels of the signaling molecule cAMP.</text>
</comment>
<evidence type="ECO:0000256" key="6">
    <source>
        <dbReference type="ARBA" id="ARBA00022842"/>
    </source>
</evidence>
<evidence type="ECO:0000313" key="19">
    <source>
        <dbReference type="Proteomes" id="UP000001073"/>
    </source>
</evidence>
<dbReference type="PANTHER" id="PTHR10218">
    <property type="entry name" value="GTP-BINDING PROTEIN ALPHA SUBUNIT"/>
    <property type="match status" value="1"/>
</dbReference>
<organism evidence="18 19">
    <name type="scientific">Nomascus leucogenys</name>
    <name type="common">Northern white-cheeked gibbon</name>
    <name type="synonym">Hylobates leucogenys</name>
    <dbReference type="NCBI Taxonomy" id="61853"/>
    <lineage>
        <taxon>Eukaryota</taxon>
        <taxon>Metazoa</taxon>
        <taxon>Chordata</taxon>
        <taxon>Craniata</taxon>
        <taxon>Vertebrata</taxon>
        <taxon>Euteleostomi</taxon>
        <taxon>Mammalia</taxon>
        <taxon>Eutheria</taxon>
        <taxon>Euarchontoglires</taxon>
        <taxon>Primates</taxon>
        <taxon>Haplorrhini</taxon>
        <taxon>Catarrhini</taxon>
        <taxon>Hylobatidae</taxon>
        <taxon>Nomascus</taxon>
    </lineage>
</organism>
<keyword evidence="19" id="KW-1185">Reference proteome</keyword>
<comment type="subcellular location">
    <subcellularLocation>
        <location evidence="1">Cell membrane</location>
        <topology evidence="1">Lipid-anchor</topology>
    </subcellularLocation>
</comment>
<keyword evidence="11" id="KW-0449">Lipoprotein</keyword>
<dbReference type="InterPro" id="IPR027417">
    <property type="entry name" value="P-loop_NTPase"/>
</dbReference>
<evidence type="ECO:0000256" key="1">
    <source>
        <dbReference type="ARBA" id="ARBA00004193"/>
    </source>
</evidence>
<dbReference type="GO" id="GO:0046872">
    <property type="term" value="F:metal ion binding"/>
    <property type="evidence" value="ECO:0007669"/>
    <property type="project" value="UniProtKB-UniRule"/>
</dbReference>
<dbReference type="FunFam" id="1.10.400.10:FF:000003">
    <property type="entry name" value="Guanine nucleotide-binding protein G(S) subunit alpha"/>
    <property type="match status" value="1"/>
</dbReference>
<keyword evidence="4 15" id="KW-0479">Metal-binding</keyword>
<dbReference type="GO" id="GO:0031748">
    <property type="term" value="F:D1 dopamine receptor binding"/>
    <property type="evidence" value="ECO:0007669"/>
    <property type="project" value="TreeGrafter"/>
</dbReference>
<evidence type="ECO:0000256" key="4">
    <source>
        <dbReference type="ARBA" id="ARBA00022723"/>
    </source>
</evidence>
<dbReference type="PRINTS" id="PR00318">
    <property type="entry name" value="GPROTEINA"/>
</dbReference>
<dbReference type="GO" id="GO:0007191">
    <property type="term" value="P:adenylate cyclase-activating dopamine receptor signaling pathway"/>
    <property type="evidence" value="ECO:0007669"/>
    <property type="project" value="TreeGrafter"/>
</dbReference>
<dbReference type="InterPro" id="IPR011025">
    <property type="entry name" value="GproteinA_insert"/>
</dbReference>
<dbReference type="Pfam" id="PF00503">
    <property type="entry name" value="G-alpha"/>
    <property type="match status" value="1"/>
</dbReference>
<evidence type="ECO:0000313" key="18">
    <source>
        <dbReference type="Ensembl" id="ENSNLEP00000026232.1"/>
    </source>
</evidence>
<dbReference type="GO" id="GO:0005737">
    <property type="term" value="C:cytoplasm"/>
    <property type="evidence" value="ECO:0007669"/>
    <property type="project" value="TreeGrafter"/>
</dbReference>
<feature type="binding site" evidence="15">
    <location>
        <position position="54"/>
    </location>
    <ligand>
        <name>Mg(2+)</name>
        <dbReference type="ChEBI" id="CHEBI:18420"/>
    </ligand>
</feature>
<dbReference type="FunFam" id="3.40.50.300:FF:000720">
    <property type="entry name" value="Guanine nucleotide-binding protein G(k) subunit alpha"/>
    <property type="match status" value="1"/>
</dbReference>
<feature type="binding site" evidence="15">
    <location>
        <position position="194"/>
    </location>
    <ligand>
        <name>Mg(2+)</name>
        <dbReference type="ChEBI" id="CHEBI:18420"/>
    </ligand>
</feature>
<dbReference type="GO" id="GO:0005159">
    <property type="term" value="F:insulin-like growth factor receptor binding"/>
    <property type="evidence" value="ECO:0007669"/>
    <property type="project" value="TreeGrafter"/>
</dbReference>
<keyword evidence="3 16" id="KW-1003">Cell membrane</keyword>
<keyword evidence="10 16" id="KW-0807">Transducer</keyword>
<dbReference type="SUPFAM" id="SSF52540">
    <property type="entry name" value="P-loop containing nucleoside triphosphate hydrolases"/>
    <property type="match status" value="1"/>
</dbReference>
<evidence type="ECO:0000256" key="7">
    <source>
        <dbReference type="ARBA" id="ARBA00023134"/>
    </source>
</evidence>
<evidence type="ECO:0000256" key="17">
    <source>
        <dbReference type="SAM" id="MobiDB-lite"/>
    </source>
</evidence>
<dbReference type="InterPro" id="IPR000367">
    <property type="entry name" value="Gprotein_alpha_S"/>
</dbReference>
<dbReference type="PANTHER" id="PTHR10218:SF357">
    <property type="entry name" value="GUANINE NUCLEOTIDE-BINDING PROTEIN G(S) SUBUNIT ALPHA"/>
    <property type="match status" value="1"/>
</dbReference>
<gene>
    <name evidence="18" type="primary">GNAS</name>
</gene>
<evidence type="ECO:0000256" key="10">
    <source>
        <dbReference type="ARBA" id="ARBA00023224"/>
    </source>
</evidence>
<evidence type="ECO:0000256" key="16">
    <source>
        <dbReference type="RuleBase" id="RU369121"/>
    </source>
</evidence>
<evidence type="ECO:0000256" key="3">
    <source>
        <dbReference type="ARBA" id="ARBA00022475"/>
    </source>
</evidence>
<dbReference type="GO" id="GO:0005525">
    <property type="term" value="F:GTP binding"/>
    <property type="evidence" value="ECO:0007669"/>
    <property type="project" value="UniProtKB-UniRule"/>
</dbReference>
<dbReference type="Proteomes" id="UP000001073">
    <property type="component" value="Chromosome 13"/>
</dbReference>
<dbReference type="CDD" id="cd00066">
    <property type="entry name" value="G-alpha"/>
    <property type="match status" value="1"/>
</dbReference>
<keyword evidence="8" id="KW-0472">Membrane</keyword>
<keyword evidence="6 15" id="KW-0460">Magnesium</keyword>
<dbReference type="GO" id="GO:0051430">
    <property type="term" value="F:corticotropin-releasing hormone receptor 1 binding"/>
    <property type="evidence" value="ECO:0007669"/>
    <property type="project" value="TreeGrafter"/>
</dbReference>
<dbReference type="GO" id="GO:0031852">
    <property type="term" value="F:mu-type opioid receptor binding"/>
    <property type="evidence" value="ECO:0007669"/>
    <property type="project" value="TreeGrafter"/>
</dbReference>
<dbReference type="GO" id="GO:0035255">
    <property type="term" value="F:ionotropic glutamate receptor binding"/>
    <property type="evidence" value="ECO:0007669"/>
    <property type="project" value="TreeGrafter"/>
</dbReference>
<evidence type="ECO:0000256" key="12">
    <source>
        <dbReference type="ARBA" id="ARBA00058387"/>
    </source>
</evidence>
<evidence type="ECO:0000256" key="2">
    <source>
        <dbReference type="ARBA" id="ARBA00007172"/>
    </source>
</evidence>
<proteinExistence type="inferred from homology"/>
<dbReference type="Ensembl" id="ENSNLET00000046204.1">
    <property type="protein sequence ID" value="ENSNLEP00000026232.1"/>
    <property type="gene ID" value="ENSNLEG00000009392.3"/>
</dbReference>
<feature type="binding site" evidence="14">
    <location>
        <position position="356"/>
    </location>
    <ligand>
        <name>GTP</name>
        <dbReference type="ChEBI" id="CHEBI:37565"/>
    </ligand>
</feature>
<dbReference type="FunFam" id="3.40.50.300:FF:006178">
    <property type="entry name" value="Guanine nucleotide-binding protein G(s) subunit alpha isoforms short"/>
    <property type="match status" value="1"/>
</dbReference>
<dbReference type="SUPFAM" id="SSF47895">
    <property type="entry name" value="Transducin (alpha subunit), insertion domain"/>
    <property type="match status" value="1"/>
</dbReference>
<dbReference type="EMBL" id="ADFV01101475">
    <property type="status" value="NOT_ANNOTATED_CDS"/>
    <property type="molecule type" value="Genomic_DNA"/>
</dbReference>
<comment type="function">
    <text evidence="16">Guanine nucleotide-binding proteins (G proteins) function as transducers in numerous signaling pathways controlled by G protein-coupled receptors (GPCRs).</text>
</comment>
<evidence type="ECO:0000256" key="14">
    <source>
        <dbReference type="PIRSR" id="PIRSR601019-1"/>
    </source>
</evidence>
<evidence type="ECO:0000256" key="8">
    <source>
        <dbReference type="ARBA" id="ARBA00023136"/>
    </source>
</evidence>
<accession>A0A2I3G289</accession>
<feature type="binding site" evidence="14">
    <location>
        <begin position="213"/>
        <end position="217"/>
    </location>
    <ligand>
        <name>GTP</name>
        <dbReference type="ChEBI" id="CHEBI:37565"/>
    </ligand>
</feature>
<reference evidence="18 19" key="1">
    <citation type="submission" date="2012-10" db="EMBL/GenBank/DDBJ databases">
        <authorList>
            <consortium name="Gibbon Genome Sequencing Consortium"/>
        </authorList>
    </citation>
    <scope>NUCLEOTIDE SEQUENCE [LARGE SCALE GENOMIC DNA]</scope>
</reference>
<comment type="subunit">
    <text evidence="13">G proteins are composed of 3 units; alpha, beta and gamma. The alpha chain contains the guanine nucleotide binding site. Interacts with GAS2L2. Interacts (GDP-bound form) with RIC8B (via C-terminus); promoting GNAL folding and association with the plasma membrane.</text>
</comment>
<evidence type="ECO:0000256" key="9">
    <source>
        <dbReference type="ARBA" id="ARBA00023139"/>
    </source>
</evidence>
<feature type="binding site" evidence="14">
    <location>
        <begin position="282"/>
        <end position="285"/>
    </location>
    <ligand>
        <name>GTP</name>
        <dbReference type="ChEBI" id="CHEBI:37565"/>
    </ligand>
</feature>
<dbReference type="GO" id="GO:0003924">
    <property type="term" value="F:GTPase activity"/>
    <property type="evidence" value="ECO:0007669"/>
    <property type="project" value="UniProtKB-UniRule"/>
</dbReference>
<reference evidence="18" key="2">
    <citation type="submission" date="2025-08" db="UniProtKB">
        <authorList>
            <consortium name="Ensembl"/>
        </authorList>
    </citation>
    <scope>IDENTIFICATION</scope>
</reference>
<feature type="compositionally biased region" description="Basic and acidic residues" evidence="17">
    <location>
        <begin position="8"/>
        <end position="23"/>
    </location>
</feature>
<dbReference type="GO" id="GO:0007606">
    <property type="term" value="P:sensory perception of chemical stimulus"/>
    <property type="evidence" value="ECO:0007669"/>
    <property type="project" value="TreeGrafter"/>
</dbReference>
<keyword evidence="7 14" id="KW-0342">GTP-binding</keyword>
<dbReference type="EMBL" id="ADFV01101474">
    <property type="status" value="NOT_ANNOTATED_CDS"/>
    <property type="molecule type" value="Genomic_DNA"/>
</dbReference>
<dbReference type="Gene3D" id="1.10.400.10">
    <property type="entry name" value="GI Alpha 1, domain 2-like"/>
    <property type="match status" value="1"/>
</dbReference>
<dbReference type="Gene3D" id="3.40.50.300">
    <property type="entry name" value="P-loop containing nucleotide triphosphate hydrolases"/>
    <property type="match status" value="1"/>
</dbReference>
<dbReference type="GeneTree" id="ENSGT00940000156300"/>
<evidence type="ECO:0000256" key="5">
    <source>
        <dbReference type="ARBA" id="ARBA00022741"/>
    </source>
</evidence>